<keyword evidence="3" id="KW-1185">Reference proteome</keyword>
<protein>
    <recommendedName>
        <fullName evidence="1">HEPN domain-containing protein</fullName>
    </recommendedName>
</protein>
<feature type="non-terminal residue" evidence="2">
    <location>
        <position position="1"/>
    </location>
</feature>
<evidence type="ECO:0000313" key="2">
    <source>
        <dbReference type="EMBL" id="RFA32306.1"/>
    </source>
</evidence>
<evidence type="ECO:0000259" key="1">
    <source>
        <dbReference type="PROSITE" id="PS50910"/>
    </source>
</evidence>
<accession>A0A3E0WK19</accession>
<proteinExistence type="predicted"/>
<gene>
    <name evidence="2" type="ORF">CAL65_20000</name>
</gene>
<dbReference type="RefSeq" id="WP_181919544.1">
    <property type="nucleotide sequence ID" value="NZ_NFZV01000030.1"/>
</dbReference>
<sequence>VRDETTESDASLAHRLSQTCNAHGFSASVRPIVHRLAHVNESLSEGRYFFLDIKREGRVLYKKSWVELEEPRELSAEDQLRIAQEYFESWLNRANRFYRMFEFNLGENDMGGAAFTLNQAAETAYKCILLVHTLYTPQEHRLVYLALEAAAFGPVYEEIFPCQTQEEQDLFDLLDNAYIAGRYRMGFSVDHEHLDYLAERVQRLLAVTEQICQAEIERLAQNAAEG</sequence>
<evidence type="ECO:0000313" key="3">
    <source>
        <dbReference type="Proteomes" id="UP000256763"/>
    </source>
</evidence>
<dbReference type="InterPro" id="IPR007842">
    <property type="entry name" value="HEPN_dom"/>
</dbReference>
<dbReference type="AlphaFoldDB" id="A0A3E0WK19"/>
<comment type="caution">
    <text evidence="2">The sequence shown here is derived from an EMBL/GenBank/DDBJ whole genome shotgun (WGS) entry which is preliminary data.</text>
</comment>
<dbReference type="SMART" id="SM00748">
    <property type="entry name" value="HEPN"/>
    <property type="match status" value="1"/>
</dbReference>
<dbReference type="SUPFAM" id="SSF81593">
    <property type="entry name" value="Nucleotidyltransferase substrate binding subunit/domain"/>
    <property type="match status" value="1"/>
</dbReference>
<feature type="domain" description="HEPN" evidence="1">
    <location>
        <begin position="91"/>
        <end position="211"/>
    </location>
</feature>
<reference evidence="3" key="1">
    <citation type="submission" date="2017-05" db="EMBL/GenBank/DDBJ databases">
        <authorList>
            <person name="Sharma S."/>
            <person name="Sidhu C."/>
            <person name="Pinnaka A.K."/>
        </authorList>
    </citation>
    <scope>NUCLEOTIDE SEQUENCE [LARGE SCALE GENOMIC DNA]</scope>
    <source>
        <strain evidence="3">AK93</strain>
    </source>
</reference>
<dbReference type="EMBL" id="NFZW01000031">
    <property type="protein sequence ID" value="RFA32306.1"/>
    <property type="molecule type" value="Genomic_DNA"/>
</dbReference>
<dbReference type="Gene3D" id="1.20.120.330">
    <property type="entry name" value="Nucleotidyltransferases domain 2"/>
    <property type="match status" value="1"/>
</dbReference>
<dbReference type="PROSITE" id="PS50910">
    <property type="entry name" value="HEPN"/>
    <property type="match status" value="1"/>
</dbReference>
<dbReference type="Proteomes" id="UP000256763">
    <property type="component" value="Unassembled WGS sequence"/>
</dbReference>
<name>A0A3E0WK19_9GAMM</name>
<dbReference type="Pfam" id="PF05168">
    <property type="entry name" value="HEPN"/>
    <property type="match status" value="1"/>
</dbReference>
<organism evidence="2 3">
    <name type="scientific">Alkalilimnicola ehrlichii</name>
    <dbReference type="NCBI Taxonomy" id="351052"/>
    <lineage>
        <taxon>Bacteria</taxon>
        <taxon>Pseudomonadati</taxon>
        <taxon>Pseudomonadota</taxon>
        <taxon>Gammaproteobacteria</taxon>
        <taxon>Chromatiales</taxon>
        <taxon>Ectothiorhodospiraceae</taxon>
        <taxon>Alkalilimnicola</taxon>
    </lineage>
</organism>